<evidence type="ECO:0000313" key="3">
    <source>
        <dbReference type="EMBL" id="GAI87564.1"/>
    </source>
</evidence>
<dbReference type="GO" id="GO:0016757">
    <property type="term" value="F:glycosyltransferase activity"/>
    <property type="evidence" value="ECO:0007669"/>
    <property type="project" value="TreeGrafter"/>
</dbReference>
<dbReference type="InterPro" id="IPR001296">
    <property type="entry name" value="Glyco_trans_1"/>
</dbReference>
<dbReference type="SUPFAM" id="SSF53756">
    <property type="entry name" value="UDP-Glycosyltransferase/glycogen phosphorylase"/>
    <property type="match status" value="2"/>
</dbReference>
<gene>
    <name evidence="3" type="ORF">S12H4_15518</name>
</gene>
<accession>X1U5K2</accession>
<sequence>MEQHPEFTYVYNEFVMDGRTGVLIKIPSEKEISEVILKLLNDKDKMNYLGKSAKNFADENIWTWEKRIDSELKEVAAYTNSADLGVIPFLNICRNYYFASPNKLFEYMSAGLPIAASNFPEIKKIIEKEKIGMVFDPNKPKDIAMVISKILSDETKYDQMRFNSKKVSRGKYNWENEEKKLLRIYAALG</sequence>
<evidence type="ECO:0000259" key="2">
    <source>
        <dbReference type="Pfam" id="PF00534"/>
    </source>
</evidence>
<reference evidence="3" key="1">
    <citation type="journal article" date="2014" name="Front. Microbiol.">
        <title>High frequency of phylogenetically diverse reductive dehalogenase-homologous genes in deep subseafloor sedimentary metagenomes.</title>
        <authorList>
            <person name="Kawai M."/>
            <person name="Futagami T."/>
            <person name="Toyoda A."/>
            <person name="Takaki Y."/>
            <person name="Nishi S."/>
            <person name="Hori S."/>
            <person name="Arai W."/>
            <person name="Tsubouchi T."/>
            <person name="Morono Y."/>
            <person name="Uchiyama I."/>
            <person name="Ito T."/>
            <person name="Fujiyama A."/>
            <person name="Inagaki F."/>
            <person name="Takami H."/>
        </authorList>
    </citation>
    <scope>NUCLEOTIDE SEQUENCE</scope>
    <source>
        <strain evidence="3">Expedition CK06-06</strain>
    </source>
</reference>
<organism evidence="3">
    <name type="scientific">marine sediment metagenome</name>
    <dbReference type="NCBI Taxonomy" id="412755"/>
    <lineage>
        <taxon>unclassified sequences</taxon>
        <taxon>metagenomes</taxon>
        <taxon>ecological metagenomes</taxon>
    </lineage>
</organism>
<dbReference type="GO" id="GO:0009103">
    <property type="term" value="P:lipopolysaccharide biosynthetic process"/>
    <property type="evidence" value="ECO:0007669"/>
    <property type="project" value="TreeGrafter"/>
</dbReference>
<name>X1U5K2_9ZZZZ</name>
<dbReference type="AlphaFoldDB" id="X1U5K2"/>
<dbReference type="Pfam" id="PF00534">
    <property type="entry name" value="Glycos_transf_1"/>
    <property type="match status" value="1"/>
</dbReference>
<comment type="caution">
    <text evidence="3">The sequence shown here is derived from an EMBL/GenBank/DDBJ whole genome shotgun (WGS) entry which is preliminary data.</text>
</comment>
<dbReference type="PANTHER" id="PTHR46401">
    <property type="entry name" value="GLYCOSYLTRANSFERASE WBBK-RELATED"/>
    <property type="match status" value="1"/>
</dbReference>
<feature type="domain" description="Glycosyl transferase family 1" evidence="2">
    <location>
        <begin position="99"/>
        <end position="166"/>
    </location>
</feature>
<proteinExistence type="predicted"/>
<dbReference type="PANTHER" id="PTHR46401:SF2">
    <property type="entry name" value="GLYCOSYLTRANSFERASE WBBK-RELATED"/>
    <property type="match status" value="1"/>
</dbReference>
<keyword evidence="1" id="KW-0808">Transferase</keyword>
<protein>
    <recommendedName>
        <fullName evidence="2">Glycosyl transferase family 1 domain-containing protein</fullName>
    </recommendedName>
</protein>
<dbReference type="Gene3D" id="3.40.50.2000">
    <property type="entry name" value="Glycogen Phosphorylase B"/>
    <property type="match status" value="2"/>
</dbReference>
<dbReference type="EMBL" id="BARW01007461">
    <property type="protein sequence ID" value="GAI87564.1"/>
    <property type="molecule type" value="Genomic_DNA"/>
</dbReference>
<evidence type="ECO:0000256" key="1">
    <source>
        <dbReference type="ARBA" id="ARBA00022679"/>
    </source>
</evidence>